<keyword evidence="5" id="KW-1185">Reference proteome</keyword>
<dbReference type="Proteomes" id="UP001142292">
    <property type="component" value="Unassembled WGS sequence"/>
</dbReference>
<keyword evidence="2" id="KW-1133">Transmembrane helix</keyword>
<keyword evidence="2" id="KW-0472">Membrane</keyword>
<dbReference type="RefSeq" id="WP_189119650.1">
    <property type="nucleotide sequence ID" value="NZ_BMRK01000014.1"/>
</dbReference>
<keyword evidence="3" id="KW-0732">Signal</keyword>
<evidence type="ECO:0000256" key="3">
    <source>
        <dbReference type="SAM" id="SignalP"/>
    </source>
</evidence>
<evidence type="ECO:0000313" key="4">
    <source>
        <dbReference type="EMBL" id="GLJ70392.1"/>
    </source>
</evidence>
<feature type="chain" id="PRO_5045321974" evidence="3">
    <location>
        <begin position="33"/>
        <end position="272"/>
    </location>
</feature>
<organism evidence="4 5">
    <name type="scientific">Nocardioides luteus</name>
    <dbReference type="NCBI Taxonomy" id="1844"/>
    <lineage>
        <taxon>Bacteria</taxon>
        <taxon>Bacillati</taxon>
        <taxon>Actinomycetota</taxon>
        <taxon>Actinomycetes</taxon>
        <taxon>Propionibacteriales</taxon>
        <taxon>Nocardioidaceae</taxon>
        <taxon>Nocardioides</taxon>
    </lineage>
</organism>
<evidence type="ECO:0000256" key="2">
    <source>
        <dbReference type="SAM" id="Phobius"/>
    </source>
</evidence>
<feature type="signal peptide" evidence="3">
    <location>
        <begin position="1"/>
        <end position="32"/>
    </location>
</feature>
<keyword evidence="2" id="KW-0812">Transmembrane</keyword>
<reference evidence="4" key="2">
    <citation type="submission" date="2023-01" db="EMBL/GenBank/DDBJ databases">
        <authorList>
            <person name="Sun Q."/>
            <person name="Evtushenko L."/>
        </authorList>
    </citation>
    <scope>NUCLEOTIDE SEQUENCE</scope>
    <source>
        <strain evidence="4">VKM Ac-1246</strain>
    </source>
</reference>
<feature type="compositionally biased region" description="Low complexity" evidence="1">
    <location>
        <begin position="164"/>
        <end position="184"/>
    </location>
</feature>
<gene>
    <name evidence="4" type="ORF">GCM10017579_44280</name>
</gene>
<evidence type="ECO:0000313" key="5">
    <source>
        <dbReference type="Proteomes" id="UP001142292"/>
    </source>
</evidence>
<feature type="compositionally biased region" description="Polar residues" evidence="1">
    <location>
        <begin position="201"/>
        <end position="219"/>
    </location>
</feature>
<comment type="caution">
    <text evidence="4">The sequence shown here is derived from an EMBL/GenBank/DDBJ whole genome shotgun (WGS) entry which is preliminary data.</text>
</comment>
<accession>A0ABQ5T1N1</accession>
<sequence>MRRSSRVASPALWATAAVMTLLSLLLAAPASADTVTPTRHCGYGDRYVDLDGERSAVARAPEGYLVAAFCVDSDGRRGGGSELHILSTPQQTTQVRHSEGRRLEGYSVAYVERPAPADPDPKPDDDADDDDADDGDDESNEGRRGGGQGNTSPGAGKSDKGKPKNGTNGTGTASPEAGETAGQQEAERTPATPESKPEPSRSATPEPSEQSDATSQMSALSDGEELRTTPLEEEESAIDDDLLRTVLVAGGIVVVGLIAGGIALLVRLPGQR</sequence>
<evidence type="ECO:0000256" key="1">
    <source>
        <dbReference type="SAM" id="MobiDB-lite"/>
    </source>
</evidence>
<proteinExistence type="predicted"/>
<name>A0ABQ5T1N1_9ACTN</name>
<reference evidence="4" key="1">
    <citation type="journal article" date="2014" name="Int. J. Syst. Evol. Microbiol.">
        <title>Complete genome of a new Firmicutes species belonging to the dominant human colonic microbiota ('Ruminococcus bicirculans') reveals two chromosomes and a selective capacity to utilize plant glucans.</title>
        <authorList>
            <consortium name="NISC Comparative Sequencing Program"/>
            <person name="Wegmann U."/>
            <person name="Louis P."/>
            <person name="Goesmann A."/>
            <person name="Henrissat B."/>
            <person name="Duncan S.H."/>
            <person name="Flint H.J."/>
        </authorList>
    </citation>
    <scope>NUCLEOTIDE SEQUENCE</scope>
    <source>
        <strain evidence="4">VKM Ac-1246</strain>
    </source>
</reference>
<feature type="region of interest" description="Disordered" evidence="1">
    <location>
        <begin position="81"/>
        <end position="237"/>
    </location>
</feature>
<protein>
    <submittedName>
        <fullName evidence="4">Uncharacterized protein</fullName>
    </submittedName>
</protein>
<dbReference type="EMBL" id="BSEL01000012">
    <property type="protein sequence ID" value="GLJ70392.1"/>
    <property type="molecule type" value="Genomic_DNA"/>
</dbReference>
<feature type="transmembrane region" description="Helical" evidence="2">
    <location>
        <begin position="246"/>
        <end position="266"/>
    </location>
</feature>
<feature type="compositionally biased region" description="Acidic residues" evidence="1">
    <location>
        <begin position="125"/>
        <end position="139"/>
    </location>
</feature>